<gene>
    <name evidence="1" type="ORF">MML48_8g00002747</name>
</gene>
<protein>
    <submittedName>
        <fullName evidence="1">Cytochrome p450</fullName>
    </submittedName>
</protein>
<comment type="caution">
    <text evidence="1">The sequence shown here is derived from an EMBL/GenBank/DDBJ whole genome shotgun (WGS) entry which is preliminary data.</text>
</comment>
<organism evidence="1 2">
    <name type="scientific">Holotrichia oblita</name>
    <name type="common">Chafer beetle</name>
    <dbReference type="NCBI Taxonomy" id="644536"/>
    <lineage>
        <taxon>Eukaryota</taxon>
        <taxon>Metazoa</taxon>
        <taxon>Ecdysozoa</taxon>
        <taxon>Arthropoda</taxon>
        <taxon>Hexapoda</taxon>
        <taxon>Insecta</taxon>
        <taxon>Pterygota</taxon>
        <taxon>Neoptera</taxon>
        <taxon>Endopterygota</taxon>
        <taxon>Coleoptera</taxon>
        <taxon>Polyphaga</taxon>
        <taxon>Scarabaeiformia</taxon>
        <taxon>Scarabaeidae</taxon>
        <taxon>Melolonthinae</taxon>
        <taxon>Holotrichia</taxon>
    </lineage>
</organism>
<sequence>MSIIFIIFFIIFAGTYYYFKQSFTYWKKKNVPYLEPTIPFGNLEKPWDIPLNRQVYNYYNIFKKRGDKHAGYFMMAQPVYFPIGPELVNDILVKDGAYFRDRGAYVNEEAQPLEAHLLLLKGEKWSQLRAKLRPTFTPAKLKMMFNTMLDCTIHLQETFEQLAQINEEFEARELISKFTIDVIGSCAFGIKCNAFKDPNSEFLKYAKLLIEDSKTALKTIFCFSFEKLAKRIGFANTSTPVANFFKKVATDTYNYRIQNNVKRNDFMQILIDMKDKTNNPDPLTMNELLAQSLLFFIAGFDTTSQILSMCLFSLATHSDIQEKLREEVKKVLNKYNGEITYDALQDLKYMEQVINETMRMYPATPLIPRECTQDYTIPSTNVVIEKGTKVFIAHWGLQRDPDYFPDPEKFDPDRFSTENKGNIDPGTYIPWGDGARKCLGVPLAMMKMKICVATLLKDFEFRLNPKTKVPLAFVGYGFVVTVKGGIWLNVKKLS</sequence>
<accession>A0ACB9SLI9</accession>
<evidence type="ECO:0000313" key="1">
    <source>
        <dbReference type="EMBL" id="KAI4456041.1"/>
    </source>
</evidence>
<keyword evidence="2" id="KW-1185">Reference proteome</keyword>
<name>A0ACB9SLI9_HOLOL</name>
<reference evidence="1" key="1">
    <citation type="submission" date="2022-04" db="EMBL/GenBank/DDBJ databases">
        <title>Chromosome-scale genome assembly of Holotrichia oblita Faldermann.</title>
        <authorList>
            <person name="Rongchong L."/>
        </authorList>
    </citation>
    <scope>NUCLEOTIDE SEQUENCE</scope>
    <source>
        <strain evidence="1">81SQS9</strain>
    </source>
</reference>
<proteinExistence type="predicted"/>
<evidence type="ECO:0000313" key="2">
    <source>
        <dbReference type="Proteomes" id="UP001056778"/>
    </source>
</evidence>
<dbReference type="Proteomes" id="UP001056778">
    <property type="component" value="Chromosome 8"/>
</dbReference>
<dbReference type="EMBL" id="CM043022">
    <property type="protein sequence ID" value="KAI4456041.1"/>
    <property type="molecule type" value="Genomic_DNA"/>
</dbReference>